<evidence type="ECO:0000313" key="1">
    <source>
        <dbReference type="EMBL" id="NNG38381.1"/>
    </source>
</evidence>
<dbReference type="AlphaFoldDB" id="A0A849AGI4"/>
<organism evidence="1 2">
    <name type="scientific">Flexivirga aerilata</name>
    <dbReference type="NCBI Taxonomy" id="1656889"/>
    <lineage>
        <taxon>Bacteria</taxon>
        <taxon>Bacillati</taxon>
        <taxon>Actinomycetota</taxon>
        <taxon>Actinomycetes</taxon>
        <taxon>Micrococcales</taxon>
        <taxon>Dermacoccaceae</taxon>
        <taxon>Flexivirga</taxon>
    </lineage>
</organism>
<name>A0A849AGI4_9MICO</name>
<proteinExistence type="predicted"/>
<dbReference type="EMBL" id="JABENB010000001">
    <property type="protein sequence ID" value="NNG38381.1"/>
    <property type="molecule type" value="Genomic_DNA"/>
</dbReference>
<sequence>MSVEAQAMVPTHLQDVENLAGTPRFHEVTPEGLVVLTVQGDQLSARDLDAVYRFRLQQYRYRGWVSEEALAKLGLTAEPYGAAALTDLHTLVIEQQTAIVRGYGTLASPPILPGQKLGDTDRNHYVIERDYGIDLAEILDPRTPTEAVKEGKRLIRDYGMPRSRAGASVPWWVYLAWTTGCVSVLSTSNGAAIVGDAKERGATYQLALIGFSVRSLECDALAPGKDDIFAPMWTQEDQSHPFILTDEERRLSSTREYLHEVLLSASDTSISQLLKDFRGTCD</sequence>
<accession>A0A849AGI4</accession>
<protein>
    <submittedName>
        <fullName evidence="1">Uncharacterized protein</fullName>
    </submittedName>
</protein>
<keyword evidence="2" id="KW-1185">Reference proteome</keyword>
<evidence type="ECO:0000313" key="2">
    <source>
        <dbReference type="Proteomes" id="UP000557772"/>
    </source>
</evidence>
<gene>
    <name evidence="1" type="ORF">HJ588_03705</name>
</gene>
<reference evidence="1 2" key="1">
    <citation type="submission" date="2020-05" db="EMBL/GenBank/DDBJ databases">
        <title>Flexivirga sp. ID2601S isolated from air conditioner.</title>
        <authorList>
            <person name="Kim D.H."/>
        </authorList>
    </citation>
    <scope>NUCLEOTIDE SEQUENCE [LARGE SCALE GENOMIC DNA]</scope>
    <source>
        <strain evidence="1 2">ID2601S</strain>
    </source>
</reference>
<comment type="caution">
    <text evidence="1">The sequence shown here is derived from an EMBL/GenBank/DDBJ whole genome shotgun (WGS) entry which is preliminary data.</text>
</comment>
<dbReference type="RefSeq" id="WP_171152053.1">
    <property type="nucleotide sequence ID" value="NZ_JABENB010000001.1"/>
</dbReference>
<dbReference type="Proteomes" id="UP000557772">
    <property type="component" value="Unassembled WGS sequence"/>
</dbReference>